<sequence>MKKGFSLIMAIFFVILIATLGMMSMSLSSKMVKQSSDIYLKEQAELYAMSATSLAVLDMQGTDYSKDCLTEKAYDFGDGFTAGVSIFYLDSNMPATCNARHKTVGSQINIRDMGLKDASGNDATFYNVAILDVIVTNTDGIEPIRYHRRTVQRP</sequence>
<organism evidence="1 2">
    <name type="scientific">Campylobacter ureolyticus</name>
    <dbReference type="NCBI Taxonomy" id="827"/>
    <lineage>
        <taxon>Bacteria</taxon>
        <taxon>Pseudomonadati</taxon>
        <taxon>Campylobacterota</taxon>
        <taxon>Epsilonproteobacteria</taxon>
        <taxon>Campylobacterales</taxon>
        <taxon>Campylobacteraceae</taxon>
        <taxon>Campylobacter</taxon>
    </lineage>
</organism>
<evidence type="ECO:0008006" key="3">
    <source>
        <dbReference type="Google" id="ProtNLM"/>
    </source>
</evidence>
<accession>A0A2I1NAD9</accession>
<evidence type="ECO:0000313" key="2">
    <source>
        <dbReference type="Proteomes" id="UP000234639"/>
    </source>
</evidence>
<evidence type="ECO:0000313" key="1">
    <source>
        <dbReference type="EMBL" id="PKZ29350.1"/>
    </source>
</evidence>
<proteinExistence type="predicted"/>
<gene>
    <name evidence="1" type="ORF">CYJ41_03035</name>
</gene>
<reference evidence="1 2" key="1">
    <citation type="submission" date="2017-12" db="EMBL/GenBank/DDBJ databases">
        <title>Phylogenetic diversity of female urinary microbiome.</title>
        <authorList>
            <person name="Thomas-White K."/>
            <person name="Wolfe A.J."/>
        </authorList>
    </citation>
    <scope>NUCLEOTIDE SEQUENCE [LARGE SCALE GENOMIC DNA]</scope>
    <source>
        <strain evidence="1 2">UMB0112</strain>
    </source>
</reference>
<dbReference type="EMBL" id="PKHU01000003">
    <property type="protein sequence ID" value="PKZ29350.1"/>
    <property type="molecule type" value="Genomic_DNA"/>
</dbReference>
<dbReference type="AlphaFoldDB" id="A0A2I1NAD9"/>
<dbReference type="Proteomes" id="UP000234639">
    <property type="component" value="Unassembled WGS sequence"/>
</dbReference>
<comment type="caution">
    <text evidence="1">The sequence shown here is derived from an EMBL/GenBank/DDBJ whole genome shotgun (WGS) entry which is preliminary data.</text>
</comment>
<dbReference type="RefSeq" id="WP_101636930.1">
    <property type="nucleotide sequence ID" value="NZ_CAUPEY010000002.1"/>
</dbReference>
<name>A0A2I1NAD9_9BACT</name>
<protein>
    <recommendedName>
        <fullName evidence="3">Type II secretion system protein</fullName>
    </recommendedName>
</protein>